<dbReference type="InterPro" id="IPR012933">
    <property type="entry name" value="HicA_mRNA_interferase"/>
</dbReference>
<evidence type="ECO:0000256" key="4">
    <source>
        <dbReference type="ARBA" id="ARBA00022801"/>
    </source>
</evidence>
<dbReference type="SUPFAM" id="SSF54786">
    <property type="entry name" value="YcfA/nrd intein domain"/>
    <property type="match status" value="1"/>
</dbReference>
<gene>
    <name evidence="7" type="ORF">S06H3_42671</name>
</gene>
<keyword evidence="6" id="KW-0346">Stress response</keyword>
<keyword evidence="4" id="KW-0378">Hydrolase</keyword>
<evidence type="ECO:0000256" key="6">
    <source>
        <dbReference type="ARBA" id="ARBA00023016"/>
    </source>
</evidence>
<dbReference type="InterPro" id="IPR038570">
    <property type="entry name" value="HicA_sf"/>
</dbReference>
<dbReference type="GO" id="GO:0016787">
    <property type="term" value="F:hydrolase activity"/>
    <property type="evidence" value="ECO:0007669"/>
    <property type="project" value="UniProtKB-KW"/>
</dbReference>
<organism evidence="7">
    <name type="scientific">marine sediment metagenome</name>
    <dbReference type="NCBI Taxonomy" id="412755"/>
    <lineage>
        <taxon>unclassified sequences</taxon>
        <taxon>metagenomes</taxon>
        <taxon>ecological metagenomes</taxon>
    </lineage>
</organism>
<keyword evidence="2" id="KW-0540">Nuclease</keyword>
<evidence type="ECO:0000256" key="5">
    <source>
        <dbReference type="ARBA" id="ARBA00022884"/>
    </source>
</evidence>
<sequence length="71" mass="8138">MSKVFSGRELVKALHRIGFIVDHQRGSHIFLHNLEKNISIVVPNHKEIKKGTLNSILKKARITIKDLKELV</sequence>
<name>X1PDN7_9ZZZZ</name>
<evidence type="ECO:0000256" key="2">
    <source>
        <dbReference type="ARBA" id="ARBA00022722"/>
    </source>
</evidence>
<evidence type="ECO:0000256" key="1">
    <source>
        <dbReference type="ARBA" id="ARBA00022649"/>
    </source>
</evidence>
<keyword evidence="5" id="KW-0694">RNA-binding</keyword>
<keyword evidence="3" id="KW-0255">Endonuclease</keyword>
<comment type="caution">
    <text evidence="7">The sequence shown here is derived from an EMBL/GenBank/DDBJ whole genome shotgun (WGS) entry which is preliminary data.</text>
</comment>
<dbReference type="GO" id="GO:0003729">
    <property type="term" value="F:mRNA binding"/>
    <property type="evidence" value="ECO:0007669"/>
    <property type="project" value="InterPro"/>
</dbReference>
<protein>
    <recommendedName>
        <fullName evidence="8">Addiction module toxin, HicA family</fullName>
    </recommendedName>
</protein>
<reference evidence="7" key="1">
    <citation type="journal article" date="2014" name="Front. Microbiol.">
        <title>High frequency of phylogenetically diverse reductive dehalogenase-homologous genes in deep subseafloor sedimentary metagenomes.</title>
        <authorList>
            <person name="Kawai M."/>
            <person name="Futagami T."/>
            <person name="Toyoda A."/>
            <person name="Takaki Y."/>
            <person name="Nishi S."/>
            <person name="Hori S."/>
            <person name="Arai W."/>
            <person name="Tsubouchi T."/>
            <person name="Morono Y."/>
            <person name="Uchiyama I."/>
            <person name="Ito T."/>
            <person name="Fujiyama A."/>
            <person name="Inagaki F."/>
            <person name="Takami H."/>
        </authorList>
    </citation>
    <scope>NUCLEOTIDE SEQUENCE</scope>
    <source>
        <strain evidence="7">Expedition CK06-06</strain>
    </source>
</reference>
<evidence type="ECO:0000313" key="7">
    <source>
        <dbReference type="EMBL" id="GAI40591.1"/>
    </source>
</evidence>
<evidence type="ECO:0008006" key="8">
    <source>
        <dbReference type="Google" id="ProtNLM"/>
    </source>
</evidence>
<dbReference type="EMBL" id="BARV01026409">
    <property type="protein sequence ID" value="GAI40591.1"/>
    <property type="molecule type" value="Genomic_DNA"/>
</dbReference>
<keyword evidence="1" id="KW-1277">Toxin-antitoxin system</keyword>
<dbReference type="AlphaFoldDB" id="X1PDN7"/>
<accession>X1PDN7</accession>
<evidence type="ECO:0000256" key="3">
    <source>
        <dbReference type="ARBA" id="ARBA00022759"/>
    </source>
</evidence>
<dbReference type="GO" id="GO:0004519">
    <property type="term" value="F:endonuclease activity"/>
    <property type="evidence" value="ECO:0007669"/>
    <property type="project" value="UniProtKB-KW"/>
</dbReference>
<proteinExistence type="predicted"/>
<dbReference type="Gene3D" id="3.30.920.30">
    <property type="entry name" value="Hypothetical protein"/>
    <property type="match status" value="1"/>
</dbReference>
<dbReference type="Pfam" id="PF07927">
    <property type="entry name" value="HicA_toxin"/>
    <property type="match status" value="1"/>
</dbReference>